<reference evidence="1 2" key="1">
    <citation type="journal article" date="2019" name="Sci. Rep.">
        <title>Orb-weaving spider Araneus ventricosus genome elucidates the spidroin gene catalogue.</title>
        <authorList>
            <person name="Kono N."/>
            <person name="Nakamura H."/>
            <person name="Ohtoshi R."/>
            <person name="Moran D.A.P."/>
            <person name="Shinohara A."/>
            <person name="Yoshida Y."/>
            <person name="Fujiwara M."/>
            <person name="Mori M."/>
            <person name="Tomita M."/>
            <person name="Arakawa K."/>
        </authorList>
    </citation>
    <scope>NUCLEOTIDE SEQUENCE [LARGE SCALE GENOMIC DNA]</scope>
</reference>
<dbReference type="AlphaFoldDB" id="A0A4Y1ZKX6"/>
<evidence type="ECO:0000313" key="2">
    <source>
        <dbReference type="Proteomes" id="UP000499080"/>
    </source>
</evidence>
<dbReference type="EMBL" id="BGPR01075319">
    <property type="protein sequence ID" value="GBL54724.1"/>
    <property type="molecule type" value="Genomic_DNA"/>
</dbReference>
<protein>
    <submittedName>
        <fullName evidence="1">Uncharacterized protein</fullName>
    </submittedName>
</protein>
<evidence type="ECO:0000313" key="1">
    <source>
        <dbReference type="EMBL" id="GBL54724.1"/>
    </source>
</evidence>
<proteinExistence type="predicted"/>
<gene>
    <name evidence="1" type="ORF">AVEN_90917_1</name>
</gene>
<organism evidence="1 2">
    <name type="scientific">Araneus ventricosus</name>
    <name type="common">Orbweaver spider</name>
    <name type="synonym">Epeira ventricosa</name>
    <dbReference type="NCBI Taxonomy" id="182803"/>
    <lineage>
        <taxon>Eukaryota</taxon>
        <taxon>Metazoa</taxon>
        <taxon>Ecdysozoa</taxon>
        <taxon>Arthropoda</taxon>
        <taxon>Chelicerata</taxon>
        <taxon>Arachnida</taxon>
        <taxon>Araneae</taxon>
        <taxon>Araneomorphae</taxon>
        <taxon>Entelegynae</taxon>
        <taxon>Araneoidea</taxon>
        <taxon>Araneidae</taxon>
        <taxon>Araneus</taxon>
    </lineage>
</organism>
<name>A0A4Y1ZKX6_ARAVE</name>
<sequence length="105" mass="11938">MGASLIPLMYSPQLYGSDSRSNSGVIIGSSQNWCRWKCFEETGLFGILSPRHFHRHQFCEDPIITPRVRATDCPIYSCGLYMSAIKDGPIILYHGEIWREKIKSA</sequence>
<comment type="caution">
    <text evidence="1">The sequence shown here is derived from an EMBL/GenBank/DDBJ whole genome shotgun (WGS) entry which is preliminary data.</text>
</comment>
<accession>A0A4Y1ZKX6</accession>
<keyword evidence="2" id="KW-1185">Reference proteome</keyword>
<dbReference type="Proteomes" id="UP000499080">
    <property type="component" value="Unassembled WGS sequence"/>
</dbReference>